<dbReference type="GO" id="GO:0004518">
    <property type="term" value="F:nuclease activity"/>
    <property type="evidence" value="ECO:0007669"/>
    <property type="project" value="UniProtKB-KW"/>
</dbReference>
<dbReference type="AlphaFoldDB" id="A0A3L9MGJ7"/>
<keyword evidence="3" id="KW-0732">Signal</keyword>
<proteinExistence type="inferred from homology"/>
<accession>A0A3L9MGJ7</accession>
<evidence type="ECO:0000256" key="3">
    <source>
        <dbReference type="ARBA" id="ARBA00022729"/>
    </source>
</evidence>
<gene>
    <name evidence="5" type="ORF">EAH69_07840</name>
</gene>
<dbReference type="InterPro" id="IPR044925">
    <property type="entry name" value="His-Me_finger_sf"/>
</dbReference>
<reference evidence="5 6" key="1">
    <citation type="submission" date="2018-10" db="EMBL/GenBank/DDBJ databases">
        <authorList>
            <person name="Chen X."/>
        </authorList>
    </citation>
    <scope>NUCLEOTIDE SEQUENCE [LARGE SCALE GENOMIC DNA]</scope>
    <source>
        <strain evidence="5 6">YIM 102668</strain>
    </source>
</reference>
<keyword evidence="6" id="KW-1185">Reference proteome</keyword>
<dbReference type="GO" id="GO:0016787">
    <property type="term" value="F:hydrolase activity"/>
    <property type="evidence" value="ECO:0007669"/>
    <property type="project" value="UniProtKB-KW"/>
</dbReference>
<protein>
    <submittedName>
        <fullName evidence="5">T9SS C-terminal target domain-containing protein</fullName>
    </submittedName>
</protein>
<evidence type="ECO:0000256" key="1">
    <source>
        <dbReference type="ARBA" id="ARBA00006429"/>
    </source>
</evidence>
<dbReference type="InterPro" id="IPR026444">
    <property type="entry name" value="Secre_tail"/>
</dbReference>
<dbReference type="PANTHER" id="PTHR33607">
    <property type="entry name" value="ENDONUCLEASE-1"/>
    <property type="match status" value="1"/>
</dbReference>
<name>A0A3L9MGJ7_9FLAO</name>
<evidence type="ECO:0000256" key="2">
    <source>
        <dbReference type="ARBA" id="ARBA00022722"/>
    </source>
</evidence>
<evidence type="ECO:0000313" key="6">
    <source>
        <dbReference type="Proteomes" id="UP000275348"/>
    </source>
</evidence>
<sequence length="362" mass="40616">MFASQNFKYKLNSFLMKKLSTILFVLTCIYTQAQQSYYSGIDLNLRGLALKQELAELITSTHTKTLSYSNVWNALKVTDLDPTDNSRVIQIYGYNKNSTGNDAYYNRKDNNGGGSGQWNREHTYAKSLGSPNLNTSGPGADAHHLRASDVQRNSSRGNLKFIDGSGNSAKVGSGWYPGDEWKGDVARMMMYMYLRYGDRCKPTAVGFGSTANTPDQMIDLFLRWNAEDPVSQFEIQRNEYMGNRSNTYAQGNRNPFIDNPYLATLIWGGPAAENLWSSLSTENYNYTENKISTYTNGTSIFVQSTTELIQSISIYSPSGQLNKVFNNTSNQKNIEIRNNSKGIHILKITGNNINDTKKVVIK</sequence>
<dbReference type="PANTHER" id="PTHR33607:SF2">
    <property type="entry name" value="ENDONUCLEASE-1"/>
    <property type="match status" value="1"/>
</dbReference>
<dbReference type="NCBIfam" id="TIGR04183">
    <property type="entry name" value="Por_Secre_tail"/>
    <property type="match status" value="1"/>
</dbReference>
<dbReference type="OrthoDB" id="5485925at2"/>
<keyword evidence="2" id="KW-0540">Nuclease</keyword>
<comment type="similarity">
    <text evidence="1">Belongs to the EndA/NucM nuclease family.</text>
</comment>
<evidence type="ECO:0000313" key="5">
    <source>
        <dbReference type="EMBL" id="RLZ09689.1"/>
    </source>
</evidence>
<dbReference type="EMBL" id="RDOJ01000009">
    <property type="protein sequence ID" value="RLZ09689.1"/>
    <property type="molecule type" value="Genomic_DNA"/>
</dbReference>
<organism evidence="5 6">
    <name type="scientific">Faecalibacter macacae</name>
    <dbReference type="NCBI Taxonomy" id="1859289"/>
    <lineage>
        <taxon>Bacteria</taxon>
        <taxon>Pseudomonadati</taxon>
        <taxon>Bacteroidota</taxon>
        <taxon>Flavobacteriia</taxon>
        <taxon>Flavobacteriales</taxon>
        <taxon>Weeksellaceae</taxon>
        <taxon>Faecalibacter</taxon>
    </lineage>
</organism>
<dbReference type="Pfam" id="PF04231">
    <property type="entry name" value="Endonuclease_1"/>
    <property type="match status" value="1"/>
</dbReference>
<comment type="caution">
    <text evidence="5">The sequence shown here is derived from an EMBL/GenBank/DDBJ whole genome shotgun (WGS) entry which is preliminary data.</text>
</comment>
<dbReference type="InterPro" id="IPR007346">
    <property type="entry name" value="Endonuclease-I"/>
</dbReference>
<evidence type="ECO:0000256" key="4">
    <source>
        <dbReference type="ARBA" id="ARBA00022801"/>
    </source>
</evidence>
<keyword evidence="4" id="KW-0378">Hydrolase</keyword>
<dbReference type="SUPFAM" id="SSF54060">
    <property type="entry name" value="His-Me finger endonucleases"/>
    <property type="match status" value="1"/>
</dbReference>
<dbReference type="Proteomes" id="UP000275348">
    <property type="component" value="Unassembled WGS sequence"/>
</dbReference>